<keyword evidence="3" id="KW-1185">Reference proteome</keyword>
<dbReference type="Proteomes" id="UP001209854">
    <property type="component" value="Unassembled WGS sequence"/>
</dbReference>
<reference evidence="2 3" key="1">
    <citation type="submission" date="2022-10" db="EMBL/GenBank/DDBJ databases">
        <title>High-quality genome sequences of two octocoral-associated bacteria, Endozoicomonas euniceicola EF212 and Endozoicomonas gorgoniicola PS125.</title>
        <authorList>
            <person name="Chiou Y.-J."/>
            <person name="Chen Y.-H."/>
        </authorList>
    </citation>
    <scope>NUCLEOTIDE SEQUENCE [LARGE SCALE GENOMIC DNA]</scope>
    <source>
        <strain evidence="2 3">PS125</strain>
    </source>
</reference>
<feature type="region of interest" description="Disordered" evidence="1">
    <location>
        <begin position="323"/>
        <end position="381"/>
    </location>
</feature>
<protein>
    <recommendedName>
        <fullName evidence="4">CHAD domain-containing protein</fullName>
    </recommendedName>
</protein>
<evidence type="ECO:0000256" key="1">
    <source>
        <dbReference type="SAM" id="MobiDB-lite"/>
    </source>
</evidence>
<dbReference type="RefSeq" id="WP_262566629.1">
    <property type="nucleotide sequence ID" value="NZ_JAPFCC010000001.1"/>
</dbReference>
<evidence type="ECO:0008006" key="4">
    <source>
        <dbReference type="Google" id="ProtNLM"/>
    </source>
</evidence>
<evidence type="ECO:0000313" key="3">
    <source>
        <dbReference type="Proteomes" id="UP001209854"/>
    </source>
</evidence>
<proteinExistence type="predicted"/>
<dbReference type="EMBL" id="JAPFCC010000001">
    <property type="protein sequence ID" value="MCW7551585.1"/>
    <property type="molecule type" value="Genomic_DNA"/>
</dbReference>
<organism evidence="2 3">
    <name type="scientific">Endozoicomonas gorgoniicola</name>
    <dbReference type="NCBI Taxonomy" id="1234144"/>
    <lineage>
        <taxon>Bacteria</taxon>
        <taxon>Pseudomonadati</taxon>
        <taxon>Pseudomonadota</taxon>
        <taxon>Gammaproteobacteria</taxon>
        <taxon>Oceanospirillales</taxon>
        <taxon>Endozoicomonadaceae</taxon>
        <taxon>Endozoicomonas</taxon>
    </lineage>
</organism>
<sequence>MSSIFQKINAFVPRLQRPLKAVKTKLAGFAPVVATKKFLFKKAAAIAKPFVRLYVGASKRYRNLRLPTFSRRNALEREVGKQIFKRDVKAADVEKAMTDLGKARGTKEQAEEARRLMDSMLVVQKELEKYAVAAEASEEALDKHLGIVDEMLADKLVNLKNTRWKDYQSRIRGKSNSRIIHFQSLHQLVFGTDHLPVRDRTTARLEGLRHYVREAQVERHHGNRQDTDTDLEYAMKKMREDWKLHRAPIDGEIQNIIGSKDRSKTRRLQHLMAYRATIKMLDEVLDAPDTNIARQARENLVSEMGDMLGLKETLSSVDTLLREEFPDTELPSGYSERVESAAEETETKPPVSPEKKRKRPAQKRRSRQRLGVRLDPGLQKSTNDWFADEAWKRWDDETYDPGKPRKK</sequence>
<feature type="compositionally biased region" description="Basic residues" evidence="1">
    <location>
        <begin position="355"/>
        <end position="370"/>
    </location>
</feature>
<comment type="caution">
    <text evidence="2">The sequence shown here is derived from an EMBL/GenBank/DDBJ whole genome shotgun (WGS) entry which is preliminary data.</text>
</comment>
<accession>A0ABT3MQD0</accession>
<evidence type="ECO:0000313" key="2">
    <source>
        <dbReference type="EMBL" id="MCW7551585.1"/>
    </source>
</evidence>
<name>A0ABT3MQD0_9GAMM</name>
<gene>
    <name evidence="2" type="ORF">NX722_02770</name>
</gene>